<dbReference type="GeneID" id="20655970"/>
<feature type="compositionally biased region" description="Low complexity" evidence="4">
    <location>
        <begin position="23"/>
        <end position="51"/>
    </location>
</feature>
<evidence type="ECO:0000256" key="4">
    <source>
        <dbReference type="SAM" id="MobiDB-lite"/>
    </source>
</evidence>
<dbReference type="Proteomes" id="UP000002640">
    <property type="component" value="Unassembled WGS sequence"/>
</dbReference>
<evidence type="ECO:0000256" key="5">
    <source>
        <dbReference type="SAM" id="SignalP"/>
    </source>
</evidence>
<dbReference type="InParanoid" id="G4Z1R4"/>
<sequence>MKLAVGVVLAAIAFCSVCAGKPSTSIRSESASESTAASDSGESWDFSWDASDSADGSGAGCDQICPTDFDPVCGSDGVTYTNDCAFGIAQCRTPELNMTATGECAGGSFASSVKGSNAGSAAAACPDACVDVYDPVSDESGKTYSNECYMRMAKCKNTGDNSDKAGIGSLFEDGSHGVIGSASSASSANCSGSCPDIYSPVCGSDGVTYSSPCKLELASCKNPKLKLVEADEDVCAGSEASTSKQETVSEKASKSTKTTV</sequence>
<dbReference type="InterPro" id="IPR002350">
    <property type="entry name" value="Kazal_dom"/>
</dbReference>
<evidence type="ECO:0000313" key="8">
    <source>
        <dbReference type="Proteomes" id="UP000002640"/>
    </source>
</evidence>
<feature type="region of interest" description="Disordered" evidence="4">
    <location>
        <begin position="22"/>
        <end position="51"/>
    </location>
</feature>
<dbReference type="AlphaFoldDB" id="G4Z1R4"/>
<gene>
    <name evidence="7" type="ORF">PHYSODRAFT_486124</name>
</gene>
<keyword evidence="5" id="KW-0732">Signal</keyword>
<dbReference type="EMBL" id="JH159152">
    <property type="protein sequence ID" value="EGZ26432.1"/>
    <property type="molecule type" value="Genomic_DNA"/>
</dbReference>
<feature type="domain" description="Kazal-like" evidence="6">
    <location>
        <begin position="55"/>
        <end position="106"/>
    </location>
</feature>
<evidence type="ECO:0000256" key="2">
    <source>
        <dbReference type="ARBA" id="ARBA00022900"/>
    </source>
</evidence>
<dbReference type="KEGG" id="psoj:PHYSODRAFT_486124"/>
<keyword evidence="8" id="KW-1185">Reference proteome</keyword>
<organism evidence="7 8">
    <name type="scientific">Phytophthora sojae (strain P6497)</name>
    <name type="common">Soybean stem and root rot agent</name>
    <name type="synonym">Phytophthora megasperma f. sp. glycines</name>
    <dbReference type="NCBI Taxonomy" id="1094619"/>
    <lineage>
        <taxon>Eukaryota</taxon>
        <taxon>Sar</taxon>
        <taxon>Stramenopiles</taxon>
        <taxon>Oomycota</taxon>
        <taxon>Peronosporomycetes</taxon>
        <taxon>Peronosporales</taxon>
        <taxon>Peronosporaceae</taxon>
        <taxon>Phytophthora</taxon>
    </lineage>
</organism>
<dbReference type="CDD" id="cd00104">
    <property type="entry name" value="KAZAL_FS"/>
    <property type="match status" value="3"/>
</dbReference>
<dbReference type="GO" id="GO:0005576">
    <property type="term" value="C:extracellular region"/>
    <property type="evidence" value="ECO:0007669"/>
    <property type="project" value="TreeGrafter"/>
</dbReference>
<feature type="domain" description="Kazal-like" evidence="6">
    <location>
        <begin position="119"/>
        <end position="178"/>
    </location>
</feature>
<accession>G4Z1R4</accession>
<dbReference type="InterPro" id="IPR036058">
    <property type="entry name" value="Kazal_dom_sf"/>
</dbReference>
<dbReference type="Pfam" id="PF07648">
    <property type="entry name" value="Kazal_2"/>
    <property type="match status" value="3"/>
</dbReference>
<protein>
    <submittedName>
        <fullName evidence="7">Kazal-like serine protease inhibitor domain-containing protein</fullName>
    </submittedName>
</protein>
<dbReference type="PROSITE" id="PS51465">
    <property type="entry name" value="KAZAL_2"/>
    <property type="match status" value="3"/>
</dbReference>
<dbReference type="Gene3D" id="3.30.60.30">
    <property type="match status" value="3"/>
</dbReference>
<dbReference type="InterPro" id="IPR050653">
    <property type="entry name" value="Prot_Inhib_GrowthFact_Antg"/>
</dbReference>
<name>G4Z1R4_PHYSP</name>
<keyword evidence="3" id="KW-1015">Disulfide bond</keyword>
<keyword evidence="1" id="KW-0646">Protease inhibitor</keyword>
<evidence type="ECO:0000256" key="3">
    <source>
        <dbReference type="ARBA" id="ARBA00023157"/>
    </source>
</evidence>
<feature type="signal peptide" evidence="5">
    <location>
        <begin position="1"/>
        <end position="19"/>
    </location>
</feature>
<proteinExistence type="predicted"/>
<keyword evidence="2" id="KW-0722">Serine protease inhibitor</keyword>
<evidence type="ECO:0000256" key="1">
    <source>
        <dbReference type="ARBA" id="ARBA00022690"/>
    </source>
</evidence>
<dbReference type="SUPFAM" id="SSF100895">
    <property type="entry name" value="Kazal-type serine protease inhibitors"/>
    <property type="match status" value="3"/>
</dbReference>
<reference evidence="7 8" key="1">
    <citation type="journal article" date="2006" name="Science">
        <title>Phytophthora genome sequences uncover evolutionary origins and mechanisms of pathogenesis.</title>
        <authorList>
            <person name="Tyler B.M."/>
            <person name="Tripathy S."/>
            <person name="Zhang X."/>
            <person name="Dehal P."/>
            <person name="Jiang R.H."/>
            <person name="Aerts A."/>
            <person name="Arredondo F.D."/>
            <person name="Baxter L."/>
            <person name="Bensasson D."/>
            <person name="Beynon J.L."/>
            <person name="Chapman J."/>
            <person name="Damasceno C.M."/>
            <person name="Dorrance A.E."/>
            <person name="Dou D."/>
            <person name="Dickerman A.W."/>
            <person name="Dubchak I.L."/>
            <person name="Garbelotto M."/>
            <person name="Gijzen M."/>
            <person name="Gordon S.G."/>
            <person name="Govers F."/>
            <person name="Grunwald N.J."/>
            <person name="Huang W."/>
            <person name="Ivors K.L."/>
            <person name="Jones R.W."/>
            <person name="Kamoun S."/>
            <person name="Krampis K."/>
            <person name="Lamour K.H."/>
            <person name="Lee M.K."/>
            <person name="McDonald W.H."/>
            <person name="Medina M."/>
            <person name="Meijer H.J."/>
            <person name="Nordberg E.K."/>
            <person name="Maclean D.J."/>
            <person name="Ospina-Giraldo M.D."/>
            <person name="Morris P.F."/>
            <person name="Phuntumart V."/>
            <person name="Putnam N.H."/>
            <person name="Rash S."/>
            <person name="Rose J.K."/>
            <person name="Sakihama Y."/>
            <person name="Salamov A.A."/>
            <person name="Savidor A."/>
            <person name="Scheuring C.F."/>
            <person name="Smith B.M."/>
            <person name="Sobral B.W."/>
            <person name="Terry A."/>
            <person name="Torto-Alalibo T.A."/>
            <person name="Win J."/>
            <person name="Xu Z."/>
            <person name="Zhang H."/>
            <person name="Grigoriev I.V."/>
            <person name="Rokhsar D.S."/>
            <person name="Boore J.L."/>
        </authorList>
    </citation>
    <scope>NUCLEOTIDE SEQUENCE [LARGE SCALE GENOMIC DNA]</scope>
    <source>
        <strain evidence="7 8">P6497</strain>
    </source>
</reference>
<feature type="domain" description="Kazal-like" evidence="6">
    <location>
        <begin position="184"/>
        <end position="237"/>
    </location>
</feature>
<evidence type="ECO:0000313" key="7">
    <source>
        <dbReference type="EMBL" id="EGZ26432.1"/>
    </source>
</evidence>
<feature type="chain" id="PRO_5003472061" evidence="5">
    <location>
        <begin position="20"/>
        <end position="260"/>
    </location>
</feature>
<dbReference type="RefSeq" id="XP_009521720.1">
    <property type="nucleotide sequence ID" value="XM_009523425.1"/>
</dbReference>
<dbReference type="PANTHER" id="PTHR10913">
    <property type="entry name" value="FOLLISTATIN-RELATED"/>
    <property type="match status" value="1"/>
</dbReference>
<dbReference type="PANTHER" id="PTHR10913:SF45">
    <property type="entry name" value="FOLLISTATIN, ISOFORM A-RELATED"/>
    <property type="match status" value="1"/>
</dbReference>
<feature type="region of interest" description="Disordered" evidence="4">
    <location>
        <begin position="237"/>
        <end position="260"/>
    </location>
</feature>
<dbReference type="SMART" id="SM00280">
    <property type="entry name" value="KAZAL"/>
    <property type="match status" value="3"/>
</dbReference>
<evidence type="ECO:0000259" key="6">
    <source>
        <dbReference type="PROSITE" id="PS51465"/>
    </source>
</evidence>